<comment type="similarity">
    <text evidence="7">Belongs to the MraZ family.</text>
</comment>
<reference evidence="10" key="1">
    <citation type="submission" date="2017-09" db="EMBL/GenBank/DDBJ databases">
        <title>Depth-based differentiation of microbial function through sediment-hosted aquifers and enrichment of novel symbionts in the deep terrestrial subsurface.</title>
        <authorList>
            <person name="Probst A.J."/>
            <person name="Ladd B."/>
            <person name="Jarett J.K."/>
            <person name="Geller-Mcgrath D.E."/>
            <person name="Sieber C.M.K."/>
            <person name="Emerson J.B."/>
            <person name="Anantharaman K."/>
            <person name="Thomas B.C."/>
            <person name="Malmstrom R."/>
            <person name="Stieglmeier M."/>
            <person name="Klingl A."/>
            <person name="Woyke T."/>
            <person name="Ryan C.M."/>
            <person name="Banfield J.F."/>
        </authorList>
    </citation>
    <scope>NUCLEOTIDE SEQUENCE [LARGE SCALE GENOMIC DNA]</scope>
</reference>
<proteinExistence type="inferred from homology"/>
<dbReference type="CDD" id="cd16321">
    <property type="entry name" value="MraZ_C"/>
    <property type="match status" value="1"/>
</dbReference>
<keyword evidence="2 7" id="KW-0963">Cytoplasm</keyword>
<evidence type="ECO:0000256" key="7">
    <source>
        <dbReference type="HAMAP-Rule" id="MF_01008"/>
    </source>
</evidence>
<gene>
    <name evidence="7" type="primary">mraZ</name>
    <name evidence="9" type="ORF">COY32_04425</name>
</gene>
<dbReference type="PANTHER" id="PTHR34701:SF1">
    <property type="entry name" value="TRANSCRIPTIONAL REGULATOR MRAZ"/>
    <property type="match status" value="1"/>
</dbReference>
<comment type="subcellular location">
    <subcellularLocation>
        <location evidence="7">Cytoplasm</location>
        <location evidence="7">Nucleoid</location>
    </subcellularLocation>
</comment>
<dbReference type="Gene3D" id="3.40.1550.20">
    <property type="entry name" value="Transcriptional regulator MraZ domain"/>
    <property type="match status" value="1"/>
</dbReference>
<dbReference type="GO" id="GO:0003700">
    <property type="term" value="F:DNA-binding transcription factor activity"/>
    <property type="evidence" value="ECO:0007669"/>
    <property type="project" value="UniProtKB-UniRule"/>
</dbReference>
<keyword evidence="3" id="KW-0677">Repeat</keyword>
<evidence type="ECO:0000256" key="3">
    <source>
        <dbReference type="ARBA" id="ARBA00022737"/>
    </source>
</evidence>
<dbReference type="CDD" id="cd16320">
    <property type="entry name" value="MraZ_N"/>
    <property type="match status" value="1"/>
</dbReference>
<dbReference type="InterPro" id="IPR035642">
    <property type="entry name" value="MraZ_N"/>
</dbReference>
<dbReference type="InterPro" id="IPR020603">
    <property type="entry name" value="MraZ_dom"/>
</dbReference>
<dbReference type="GO" id="GO:2000143">
    <property type="term" value="P:negative regulation of DNA-templated transcription initiation"/>
    <property type="evidence" value="ECO:0007669"/>
    <property type="project" value="TreeGrafter"/>
</dbReference>
<evidence type="ECO:0000259" key="8">
    <source>
        <dbReference type="PROSITE" id="PS51740"/>
    </source>
</evidence>
<dbReference type="EMBL" id="PFNL01000117">
    <property type="protein sequence ID" value="PIZ45942.1"/>
    <property type="molecule type" value="Genomic_DNA"/>
</dbReference>
<accession>A0A2M7THW7</accession>
<dbReference type="HAMAP" id="MF_01008">
    <property type="entry name" value="MraZ"/>
    <property type="match status" value="1"/>
</dbReference>
<evidence type="ECO:0000256" key="4">
    <source>
        <dbReference type="ARBA" id="ARBA00023015"/>
    </source>
</evidence>
<dbReference type="PROSITE" id="PS51740">
    <property type="entry name" value="SPOVT_ABRB"/>
    <property type="match status" value="1"/>
</dbReference>
<keyword evidence="4 7" id="KW-0805">Transcription regulation</keyword>
<dbReference type="InterPro" id="IPR007159">
    <property type="entry name" value="SpoVT-AbrB_dom"/>
</dbReference>
<sequence length="145" mass="16210">MFIGEYKASFTQGKRIAIPGKLRNNITGETVIATRGYENNIVLVTPEHFDTLLEGISDKPFISSNKREATRFLLGGAHELKMDAQGRVVLPESLIEHASISGEEVVFVGLGTWVEVWDISVWDQYRAKMSEQSTEIANRLLSVNE</sequence>
<dbReference type="PANTHER" id="PTHR34701">
    <property type="entry name" value="TRANSCRIPTIONAL REGULATOR MRAZ"/>
    <property type="match status" value="1"/>
</dbReference>
<comment type="subunit">
    <text evidence="7">Forms oligomers.</text>
</comment>
<comment type="caution">
    <text evidence="9">The sequence shown here is derived from an EMBL/GenBank/DDBJ whole genome shotgun (WGS) entry which is preliminary data.</text>
</comment>
<evidence type="ECO:0000256" key="1">
    <source>
        <dbReference type="ARBA" id="ARBA00013860"/>
    </source>
</evidence>
<dbReference type="Proteomes" id="UP000228920">
    <property type="component" value="Unassembled WGS sequence"/>
</dbReference>
<evidence type="ECO:0000256" key="2">
    <source>
        <dbReference type="ARBA" id="ARBA00022490"/>
    </source>
</evidence>
<dbReference type="InterPro" id="IPR035644">
    <property type="entry name" value="MraZ_C"/>
</dbReference>
<evidence type="ECO:0000313" key="10">
    <source>
        <dbReference type="Proteomes" id="UP000228920"/>
    </source>
</evidence>
<dbReference type="InterPro" id="IPR003444">
    <property type="entry name" value="MraZ"/>
</dbReference>
<dbReference type="GO" id="GO:0009295">
    <property type="term" value="C:nucleoid"/>
    <property type="evidence" value="ECO:0007669"/>
    <property type="project" value="UniProtKB-SubCell"/>
</dbReference>
<dbReference type="InterPro" id="IPR038619">
    <property type="entry name" value="MraZ_sf"/>
</dbReference>
<evidence type="ECO:0000256" key="5">
    <source>
        <dbReference type="ARBA" id="ARBA00023125"/>
    </source>
</evidence>
<keyword evidence="6 7" id="KW-0804">Transcription</keyword>
<dbReference type="GO" id="GO:0005737">
    <property type="term" value="C:cytoplasm"/>
    <property type="evidence" value="ECO:0007669"/>
    <property type="project" value="UniProtKB-UniRule"/>
</dbReference>
<dbReference type="SUPFAM" id="SSF89447">
    <property type="entry name" value="AbrB/MazE/MraZ-like"/>
    <property type="match status" value="1"/>
</dbReference>
<protein>
    <recommendedName>
        <fullName evidence="1 7">Transcriptional regulator MraZ</fullName>
    </recommendedName>
</protein>
<name>A0A2M7THW7_UNCKA</name>
<evidence type="ECO:0000256" key="6">
    <source>
        <dbReference type="ARBA" id="ARBA00023163"/>
    </source>
</evidence>
<dbReference type="AlphaFoldDB" id="A0A2M7THW7"/>
<keyword evidence="5 7" id="KW-0238">DNA-binding</keyword>
<dbReference type="InterPro" id="IPR037914">
    <property type="entry name" value="SpoVT-AbrB_sf"/>
</dbReference>
<feature type="domain" description="SpoVT-AbrB" evidence="8">
    <location>
        <begin position="77"/>
        <end position="121"/>
    </location>
</feature>
<dbReference type="GO" id="GO:0000976">
    <property type="term" value="F:transcription cis-regulatory region binding"/>
    <property type="evidence" value="ECO:0007669"/>
    <property type="project" value="TreeGrafter"/>
</dbReference>
<organism evidence="9 10">
    <name type="scientific">candidate division WWE3 bacterium CG_4_10_14_0_2_um_filter_41_14</name>
    <dbReference type="NCBI Taxonomy" id="1975072"/>
    <lineage>
        <taxon>Bacteria</taxon>
        <taxon>Katanobacteria</taxon>
    </lineage>
</organism>
<dbReference type="Pfam" id="PF02381">
    <property type="entry name" value="MraZ"/>
    <property type="match status" value="2"/>
</dbReference>
<evidence type="ECO:0000313" key="9">
    <source>
        <dbReference type="EMBL" id="PIZ45942.1"/>
    </source>
</evidence>